<keyword evidence="3" id="KW-1185">Reference proteome</keyword>
<organism evidence="2 3">
    <name type="scientific">Characodon lateralis</name>
    <dbReference type="NCBI Taxonomy" id="208331"/>
    <lineage>
        <taxon>Eukaryota</taxon>
        <taxon>Metazoa</taxon>
        <taxon>Chordata</taxon>
        <taxon>Craniata</taxon>
        <taxon>Vertebrata</taxon>
        <taxon>Euteleostomi</taxon>
        <taxon>Actinopterygii</taxon>
        <taxon>Neopterygii</taxon>
        <taxon>Teleostei</taxon>
        <taxon>Neoteleostei</taxon>
        <taxon>Acanthomorphata</taxon>
        <taxon>Ovalentaria</taxon>
        <taxon>Atherinomorphae</taxon>
        <taxon>Cyprinodontiformes</taxon>
        <taxon>Goodeidae</taxon>
        <taxon>Characodon</taxon>
    </lineage>
</organism>
<proteinExistence type="predicted"/>
<accession>A0ABU7EY43</accession>
<evidence type="ECO:0000313" key="3">
    <source>
        <dbReference type="Proteomes" id="UP001352852"/>
    </source>
</evidence>
<sequence length="100" mass="11362">MLQSATFWFKNSLFRRPEKHLQVSFRSLKAPAAGLPETILTPSTHTHSEGTGSKRQAEPSLQRWSRFPIWEPESEGLQQTGDDQEQLHFSQLLAHAHPAT</sequence>
<evidence type="ECO:0000256" key="1">
    <source>
        <dbReference type="SAM" id="MobiDB-lite"/>
    </source>
</evidence>
<feature type="region of interest" description="Disordered" evidence="1">
    <location>
        <begin position="36"/>
        <end position="65"/>
    </location>
</feature>
<dbReference type="Proteomes" id="UP001352852">
    <property type="component" value="Unassembled WGS sequence"/>
</dbReference>
<evidence type="ECO:0000313" key="2">
    <source>
        <dbReference type="EMBL" id="MED6292092.1"/>
    </source>
</evidence>
<feature type="compositionally biased region" description="Polar residues" evidence="1">
    <location>
        <begin position="40"/>
        <end position="54"/>
    </location>
</feature>
<gene>
    <name evidence="2" type="ORF">CHARACLAT_030185</name>
</gene>
<protein>
    <submittedName>
        <fullName evidence="2">Uncharacterized protein</fullName>
    </submittedName>
</protein>
<comment type="caution">
    <text evidence="2">The sequence shown here is derived from an EMBL/GenBank/DDBJ whole genome shotgun (WGS) entry which is preliminary data.</text>
</comment>
<reference evidence="2 3" key="1">
    <citation type="submission" date="2021-06" db="EMBL/GenBank/DDBJ databases">
        <authorList>
            <person name="Palmer J.M."/>
        </authorList>
    </citation>
    <scope>NUCLEOTIDE SEQUENCE [LARGE SCALE GENOMIC DNA]</scope>
    <source>
        <strain evidence="2 3">CL_MEX2019</strain>
        <tissue evidence="2">Muscle</tissue>
    </source>
</reference>
<name>A0ABU7EY43_9TELE</name>
<dbReference type="EMBL" id="JAHUTJ010070042">
    <property type="protein sequence ID" value="MED6292092.1"/>
    <property type="molecule type" value="Genomic_DNA"/>
</dbReference>